<protein>
    <submittedName>
        <fullName evidence="1">Alkaline phosphatase family protein</fullName>
    </submittedName>
</protein>
<dbReference type="InterPro" id="IPR017850">
    <property type="entry name" value="Alkaline_phosphatase_core_sf"/>
</dbReference>
<dbReference type="Pfam" id="PF01663">
    <property type="entry name" value="Phosphodiest"/>
    <property type="match status" value="1"/>
</dbReference>
<dbReference type="PANTHER" id="PTHR10151">
    <property type="entry name" value="ECTONUCLEOTIDE PYROPHOSPHATASE/PHOSPHODIESTERASE"/>
    <property type="match status" value="1"/>
</dbReference>
<gene>
    <name evidence="1" type="ORF">ACFL27_15715</name>
</gene>
<dbReference type="EMBL" id="JBHPBY010000210">
    <property type="protein sequence ID" value="MFC1851637.1"/>
    <property type="molecule type" value="Genomic_DNA"/>
</dbReference>
<proteinExistence type="predicted"/>
<dbReference type="InterPro" id="IPR002591">
    <property type="entry name" value="Phosphodiest/P_Trfase"/>
</dbReference>
<dbReference type="Proteomes" id="UP001594351">
    <property type="component" value="Unassembled WGS sequence"/>
</dbReference>
<name>A0ABV6YZK9_UNCC1</name>
<dbReference type="Gene3D" id="3.40.720.10">
    <property type="entry name" value="Alkaline Phosphatase, subunit A"/>
    <property type="match status" value="2"/>
</dbReference>
<sequence length="551" mass="63183">MKPRLLIIGLDGATPEFLFSLAQSGQLPHIRSLMQNGAHGKLRSTLPPLTPTAWTSFMTGVDPSSHGLFDFIELIPQHYEQSFANAHSRKKETIWSILHEAGLTIGLYNVPMTYPPEKLASFVISGMDAPGKNSPFVYPPKLKRELIRRFNTIPFDLRHLGFMRNNKIRHKVIAEIIETENLRLEIFQYLLEHYPADVAMIVFTATDTVQHFFWHNSDPNHFWYPGPHSPFYKVVEQVYSSIDQVLGKMLEHFNAPEECPVIIMSDHGFGPISKREFYPNRLLKRLGMLHLSGKKSSLFAHLDQFLRYFLPPHLKNELAARLPRLRCWWEAQATAMGDFEWSKTKAFALETLALPLGYYIHTKSRFPNGIVEDSQEYEQIVNQIQARLQELNLRGYHKSEIYQGEFAEYAPDIIIDWWSEGLVMKRSFPCPEDSPEIVIKGEYPENRSYWSGTHRTDGVVILSGSPFQSGTTLEDSSILDLAPTIFYLLGQNIPAHFEGRVLEQALASFSGIEKETRSNNGNASKIQKPQRIYSEDEEEIIKNRLKSLGYL</sequence>
<keyword evidence="2" id="KW-1185">Reference proteome</keyword>
<evidence type="ECO:0000313" key="1">
    <source>
        <dbReference type="EMBL" id="MFC1851637.1"/>
    </source>
</evidence>
<reference evidence="1 2" key="1">
    <citation type="submission" date="2024-09" db="EMBL/GenBank/DDBJ databases">
        <title>Laminarin stimulates single cell rates of sulfate reduction while oxygen inhibits transcriptomic activity in coastal marine sediment.</title>
        <authorList>
            <person name="Lindsay M."/>
            <person name="Orcutt B."/>
            <person name="Emerson D."/>
            <person name="Stepanauskas R."/>
            <person name="D'Angelo T."/>
        </authorList>
    </citation>
    <scope>NUCLEOTIDE SEQUENCE [LARGE SCALE GENOMIC DNA]</scope>
    <source>
        <strain evidence="1">SAG AM-311-K15</strain>
    </source>
</reference>
<dbReference type="SUPFAM" id="SSF53649">
    <property type="entry name" value="Alkaline phosphatase-like"/>
    <property type="match status" value="1"/>
</dbReference>
<organism evidence="1 2">
    <name type="scientific">candidate division CSSED10-310 bacterium</name>
    <dbReference type="NCBI Taxonomy" id="2855610"/>
    <lineage>
        <taxon>Bacteria</taxon>
        <taxon>Bacteria division CSSED10-310</taxon>
    </lineage>
</organism>
<comment type="caution">
    <text evidence="1">The sequence shown here is derived from an EMBL/GenBank/DDBJ whole genome shotgun (WGS) entry which is preliminary data.</text>
</comment>
<dbReference type="PANTHER" id="PTHR10151:SF120">
    <property type="entry name" value="BIS(5'-ADENOSYL)-TRIPHOSPHATASE"/>
    <property type="match status" value="1"/>
</dbReference>
<evidence type="ECO:0000313" key="2">
    <source>
        <dbReference type="Proteomes" id="UP001594351"/>
    </source>
</evidence>
<accession>A0ABV6YZK9</accession>